<organism evidence="3 4">
    <name type="scientific">Litoribacter ruber</name>
    <dbReference type="NCBI Taxonomy" id="702568"/>
    <lineage>
        <taxon>Bacteria</taxon>
        <taxon>Pseudomonadati</taxon>
        <taxon>Bacteroidota</taxon>
        <taxon>Cytophagia</taxon>
        <taxon>Cytophagales</taxon>
        <taxon>Cyclobacteriaceae</taxon>
        <taxon>Litoribacter</taxon>
    </lineage>
</organism>
<proteinExistence type="predicted"/>
<name>A0AAP2CGR7_9BACT</name>
<evidence type="ECO:0000256" key="2">
    <source>
        <dbReference type="SAM" id="SignalP"/>
    </source>
</evidence>
<accession>A0AAP2CGR7</accession>
<evidence type="ECO:0000256" key="1">
    <source>
        <dbReference type="SAM" id="MobiDB-lite"/>
    </source>
</evidence>
<keyword evidence="4" id="KW-1185">Reference proteome</keyword>
<dbReference type="AlphaFoldDB" id="A0AAP2CGR7"/>
<feature type="chain" id="PRO_5042919079" description="DUF3060 domain-containing protein" evidence="2">
    <location>
        <begin position="23"/>
        <end position="123"/>
    </location>
</feature>
<feature type="region of interest" description="Disordered" evidence="1">
    <location>
        <begin position="90"/>
        <end position="123"/>
    </location>
</feature>
<reference evidence="3 4" key="1">
    <citation type="submission" date="2021-05" db="EMBL/GenBank/DDBJ databases">
        <authorList>
            <person name="Zhang Z.D."/>
            <person name="Osman G."/>
        </authorList>
    </citation>
    <scope>NUCLEOTIDE SEQUENCE [LARGE SCALE GENOMIC DNA]</scope>
    <source>
        <strain evidence="3 4">KCTC 32217</strain>
    </source>
</reference>
<comment type="caution">
    <text evidence="3">The sequence shown here is derived from an EMBL/GenBank/DDBJ whole genome shotgun (WGS) entry which is preliminary data.</text>
</comment>
<evidence type="ECO:0000313" key="4">
    <source>
        <dbReference type="Proteomes" id="UP001319104"/>
    </source>
</evidence>
<evidence type="ECO:0000313" key="3">
    <source>
        <dbReference type="EMBL" id="MBS9524358.1"/>
    </source>
</evidence>
<feature type="signal peptide" evidence="2">
    <location>
        <begin position="1"/>
        <end position="22"/>
    </location>
</feature>
<protein>
    <recommendedName>
        <fullName evidence="5">DUF3060 domain-containing protein</fullName>
    </recommendedName>
</protein>
<dbReference type="EMBL" id="JAHCMY010000004">
    <property type="protein sequence ID" value="MBS9524358.1"/>
    <property type="molecule type" value="Genomic_DNA"/>
</dbReference>
<sequence length="123" mass="13179">MNYFFILPLLILGCSVSFSSQAQQSNDKKSKGSTAVNSEASPGDTLTIKSYGPNNQVKIDTLLVSGTDTLKVINGRTVGEINQKGEINKVEINHKRHPNNTSGQKVTITQTGSNNSVKINSGN</sequence>
<evidence type="ECO:0008006" key="5">
    <source>
        <dbReference type="Google" id="ProtNLM"/>
    </source>
</evidence>
<keyword evidence="2" id="KW-0732">Signal</keyword>
<feature type="region of interest" description="Disordered" evidence="1">
    <location>
        <begin position="22"/>
        <end position="52"/>
    </location>
</feature>
<dbReference type="RefSeq" id="WP_213945215.1">
    <property type="nucleotide sequence ID" value="NZ_JAHCMY010000004.1"/>
</dbReference>
<gene>
    <name evidence="3" type="ORF">KI659_10055</name>
</gene>
<dbReference type="Proteomes" id="UP001319104">
    <property type="component" value="Unassembled WGS sequence"/>
</dbReference>
<feature type="compositionally biased region" description="Polar residues" evidence="1">
    <location>
        <begin position="99"/>
        <end position="123"/>
    </location>
</feature>